<accession>A0A0B7GMB2</accession>
<reference evidence="1 2" key="1">
    <citation type="submission" date="2015-01" db="EMBL/GenBank/DDBJ databases">
        <authorList>
            <person name="Pelicic Vladimir"/>
        </authorList>
    </citation>
    <scope>NUCLEOTIDE SEQUENCE [LARGE SCALE GENOMIC DNA]</scope>
    <source>
        <strain evidence="1 2">2908</strain>
    </source>
</reference>
<gene>
    <name evidence="1" type="ORF">SSV_0024</name>
</gene>
<name>A0A0B7GMB2_STRSA</name>
<dbReference type="EMBL" id="CDMW01000001">
    <property type="protein sequence ID" value="CEL89361.1"/>
    <property type="molecule type" value="Genomic_DNA"/>
</dbReference>
<organism evidence="1 2">
    <name type="scientific">Streptococcus sanguinis</name>
    <dbReference type="NCBI Taxonomy" id="1305"/>
    <lineage>
        <taxon>Bacteria</taxon>
        <taxon>Bacillati</taxon>
        <taxon>Bacillota</taxon>
        <taxon>Bacilli</taxon>
        <taxon>Lactobacillales</taxon>
        <taxon>Streptococcaceae</taxon>
        <taxon>Streptococcus</taxon>
    </lineage>
</organism>
<proteinExistence type="predicted"/>
<dbReference type="RefSeq" id="WP_072073220.1">
    <property type="nucleotide sequence ID" value="NZ_CDMW01000001.1"/>
</dbReference>
<evidence type="ECO:0000313" key="1">
    <source>
        <dbReference type="EMBL" id="CEL89361.1"/>
    </source>
</evidence>
<sequence>MGKAAIQAEINAKNDALSALSGKIEELEASKSALTSFSTDVKYVLENHEHIKATYYLAGTPYLQETRAEEGIVREVGQSFSGKKEEMIEKLATKIAALELEKLSIGTSIKLLEVLKDITKED</sequence>
<dbReference type="Proteomes" id="UP000183504">
    <property type="component" value="Unassembled WGS sequence"/>
</dbReference>
<evidence type="ECO:0000313" key="2">
    <source>
        <dbReference type="Proteomes" id="UP000183504"/>
    </source>
</evidence>
<protein>
    <recommendedName>
        <fullName evidence="3">DUF5082 domain-containing protein</fullName>
    </recommendedName>
</protein>
<evidence type="ECO:0008006" key="3">
    <source>
        <dbReference type="Google" id="ProtNLM"/>
    </source>
</evidence>
<dbReference type="AlphaFoldDB" id="A0A0B7GMB2"/>